<comment type="caution">
    <text evidence="2">The sequence shown here is derived from an EMBL/GenBank/DDBJ whole genome shotgun (WGS) entry which is preliminary data.</text>
</comment>
<keyword evidence="1" id="KW-0175">Coiled coil</keyword>
<organism evidence="2 3">
    <name type="scientific">Aneurinibacillus aneurinilyticus ATCC 12856</name>
    <dbReference type="NCBI Taxonomy" id="649747"/>
    <lineage>
        <taxon>Bacteria</taxon>
        <taxon>Bacillati</taxon>
        <taxon>Bacillota</taxon>
        <taxon>Bacilli</taxon>
        <taxon>Bacillales</taxon>
        <taxon>Paenibacillaceae</taxon>
        <taxon>Aneurinibacillus group</taxon>
        <taxon>Aneurinibacillus</taxon>
    </lineage>
</organism>
<dbReference type="HOGENOM" id="CLU_170872_0_0_9"/>
<gene>
    <name evidence="2" type="ORF">HMPREF0083_01018</name>
</gene>
<accession>U1YJE8</accession>
<evidence type="ECO:0000256" key="1">
    <source>
        <dbReference type="SAM" id="Coils"/>
    </source>
</evidence>
<sequence length="107" mass="12853">MDLETQQVAVNCNKCKGDFVINTIKLEKFNGGIERNYFTCPHCQEQYTAFYTNQKVRKNQTEMAALRWKIQRATFINKVNRFLKQIEALRKDNEKEMNRLREEMGRR</sequence>
<name>U1YJE8_ANEAE</name>
<evidence type="ECO:0000313" key="3">
    <source>
        <dbReference type="Proteomes" id="UP000016511"/>
    </source>
</evidence>
<keyword evidence="3" id="KW-1185">Reference proteome</keyword>
<evidence type="ECO:0000313" key="2">
    <source>
        <dbReference type="EMBL" id="ERI10906.1"/>
    </source>
</evidence>
<proteinExistence type="predicted"/>
<feature type="coiled-coil region" evidence="1">
    <location>
        <begin position="79"/>
        <end position="106"/>
    </location>
</feature>
<evidence type="ECO:0008006" key="4">
    <source>
        <dbReference type="Google" id="ProtNLM"/>
    </source>
</evidence>
<dbReference type="EMBL" id="AWSJ01000064">
    <property type="protein sequence ID" value="ERI10906.1"/>
    <property type="molecule type" value="Genomic_DNA"/>
</dbReference>
<dbReference type="Proteomes" id="UP000016511">
    <property type="component" value="Unassembled WGS sequence"/>
</dbReference>
<dbReference type="AlphaFoldDB" id="U1YJE8"/>
<protein>
    <recommendedName>
        <fullName evidence="4">Transglycosylase</fullName>
    </recommendedName>
</protein>
<dbReference type="PATRIC" id="fig|649747.3.peg.924"/>
<reference evidence="2 3" key="1">
    <citation type="submission" date="2013-08" db="EMBL/GenBank/DDBJ databases">
        <authorList>
            <person name="Weinstock G."/>
            <person name="Sodergren E."/>
            <person name="Wylie T."/>
            <person name="Fulton L."/>
            <person name="Fulton R."/>
            <person name="Fronick C."/>
            <person name="O'Laughlin M."/>
            <person name="Godfrey J."/>
            <person name="Miner T."/>
            <person name="Herter B."/>
            <person name="Appelbaum E."/>
            <person name="Cordes M."/>
            <person name="Lek S."/>
            <person name="Wollam A."/>
            <person name="Pepin K.H."/>
            <person name="Palsikar V.B."/>
            <person name="Mitreva M."/>
            <person name="Wilson R.K."/>
        </authorList>
    </citation>
    <scope>NUCLEOTIDE SEQUENCE [LARGE SCALE GENOMIC DNA]</scope>
    <source>
        <strain evidence="2 3">ATCC 12856</strain>
    </source>
</reference>
<dbReference type="STRING" id="649747.HMPREF0083_01018"/>